<proteinExistence type="predicted"/>
<evidence type="ECO:0000256" key="1">
    <source>
        <dbReference type="SAM" id="Phobius"/>
    </source>
</evidence>
<feature type="domain" description="DUF1468" evidence="2">
    <location>
        <begin position="14"/>
        <end position="159"/>
    </location>
</feature>
<accession>A0ABT8EHB1</accession>
<keyword evidence="1" id="KW-0812">Transmembrane</keyword>
<sequence length="164" mass="17685">MNKQLLKRRKLASSGLLIVLGLGTVMQSLEYTIGTASRMGPGYFPLSLGVLLLVFGVLIFVLPDDSQELALLGEPSDDTEEKSMSWGERVRPWIAIVASMLLFILVGKYGGLVPATFILILVAALGDKANSLKSSIFLAIGVTLAAVGLFHYGLQLQFPLFTWG</sequence>
<keyword evidence="1" id="KW-0472">Membrane</keyword>
<dbReference type="Proteomes" id="UP001168613">
    <property type="component" value="Unassembled WGS sequence"/>
</dbReference>
<feature type="transmembrane region" description="Helical" evidence="1">
    <location>
        <begin position="136"/>
        <end position="154"/>
    </location>
</feature>
<gene>
    <name evidence="3" type="ORF">LMS43_05185</name>
</gene>
<name>A0ABT8EHB1_9BURK</name>
<dbReference type="Pfam" id="PF07331">
    <property type="entry name" value="TctB"/>
    <property type="match status" value="1"/>
</dbReference>
<dbReference type="InterPro" id="IPR009936">
    <property type="entry name" value="DUF1468"/>
</dbReference>
<dbReference type="RefSeq" id="WP_266122026.1">
    <property type="nucleotide sequence ID" value="NZ_JAJHNU010000001.1"/>
</dbReference>
<feature type="transmembrane region" description="Helical" evidence="1">
    <location>
        <begin position="43"/>
        <end position="62"/>
    </location>
</feature>
<keyword evidence="1" id="KW-1133">Transmembrane helix</keyword>
<dbReference type="EMBL" id="JAJHNU010000001">
    <property type="protein sequence ID" value="MDN4120674.1"/>
    <property type="molecule type" value="Genomic_DNA"/>
</dbReference>
<reference evidence="3" key="1">
    <citation type="submission" date="2021-11" db="EMBL/GenBank/DDBJ databases">
        <title>Draft genome sequence of Alcaligenes endophyticus type strain CCUG 75668T.</title>
        <authorList>
            <person name="Salva-Serra F."/>
            <person name="Duran R.E."/>
            <person name="Seeger M."/>
            <person name="Moore E.R.B."/>
            <person name="Jaen-Luchoro D."/>
        </authorList>
    </citation>
    <scope>NUCLEOTIDE SEQUENCE</scope>
    <source>
        <strain evidence="3">CCUG 75668</strain>
    </source>
</reference>
<evidence type="ECO:0000313" key="4">
    <source>
        <dbReference type="Proteomes" id="UP001168613"/>
    </source>
</evidence>
<evidence type="ECO:0000313" key="3">
    <source>
        <dbReference type="EMBL" id="MDN4120674.1"/>
    </source>
</evidence>
<comment type="caution">
    <text evidence="3">The sequence shown here is derived from an EMBL/GenBank/DDBJ whole genome shotgun (WGS) entry which is preliminary data.</text>
</comment>
<feature type="transmembrane region" description="Helical" evidence="1">
    <location>
        <begin position="93"/>
        <end position="124"/>
    </location>
</feature>
<keyword evidence="4" id="KW-1185">Reference proteome</keyword>
<evidence type="ECO:0000259" key="2">
    <source>
        <dbReference type="Pfam" id="PF07331"/>
    </source>
</evidence>
<protein>
    <submittedName>
        <fullName evidence="3">Tripartite tricarboxylate transporter TctB family protein</fullName>
    </submittedName>
</protein>
<organism evidence="3 4">
    <name type="scientific">Alcaligenes endophyticus</name>
    <dbReference type="NCBI Taxonomy" id="1929088"/>
    <lineage>
        <taxon>Bacteria</taxon>
        <taxon>Pseudomonadati</taxon>
        <taxon>Pseudomonadota</taxon>
        <taxon>Betaproteobacteria</taxon>
        <taxon>Burkholderiales</taxon>
        <taxon>Alcaligenaceae</taxon>
        <taxon>Alcaligenes</taxon>
    </lineage>
</organism>